<gene>
    <name evidence="2" type="ORF">G4Y79_04520</name>
</gene>
<accession>A0A7S8EB19</accession>
<dbReference type="SUPFAM" id="SSF52743">
    <property type="entry name" value="Subtilisin-like"/>
    <property type="match status" value="1"/>
</dbReference>
<sequence length="595" mass="65905">MTIGILTTRLPINNMVAPLLGEIPLLAINRNGFLPDGETDSASITSVRVSNQIILLHTIAPAAHLYLYSVPQDVVNPAALADELTKGAAVLQSSTLPGASDFPPVQVIANLVANPLLGLNDTFDLLNDFMADENVLWLNAAGEFGHSHIYLELTSESINPFTDWVVLPPGFLRVPDSGYTIDNQFIPFTRLDKSADVILNLLWTTPGEFTLYVVDDPITQNRIPAPVEIPRPGITFARVELNAEEDTFYVAIEHSGRDNIQEEGEAHLYSYNAVTALTDNSVSIPPPNDYAGAITIGALWPDETPDNLQPASGRTRDKPEIMAYGSFGENDETSSGYATLVTAGVATIYYSSNLGISRAALTEKLIPTSTSAQLRIEPVPYDWQQWVIIPIICLMIGLGLLIIGLLRRRLLRQSAKAALQKIASLENTCKVNIEKTRLTIVFDPSFIRLLLIIVQFKPRLLVVTEFSRQIPVNQDIKLTTFPSPKPANSQELAISSEISPIKEILGIFILVLRILQRILDRPTTSGEISGIKEEKSYLQFNLWMKRFPRLRENENLGYIYEGIQWDNPTEPGNVRVIITSRLGEVFNRELTPEVQ</sequence>
<dbReference type="GO" id="GO:0006508">
    <property type="term" value="P:proteolysis"/>
    <property type="evidence" value="ECO:0007669"/>
    <property type="project" value="InterPro"/>
</dbReference>
<organism evidence="2 3">
    <name type="scientific">Phototrophicus methaneseepsis</name>
    <dbReference type="NCBI Taxonomy" id="2710758"/>
    <lineage>
        <taxon>Bacteria</taxon>
        <taxon>Bacillati</taxon>
        <taxon>Chloroflexota</taxon>
        <taxon>Candidatus Thermofontia</taxon>
        <taxon>Phototrophicales</taxon>
        <taxon>Phototrophicaceae</taxon>
        <taxon>Phototrophicus</taxon>
    </lineage>
</organism>
<evidence type="ECO:0000256" key="1">
    <source>
        <dbReference type="SAM" id="Phobius"/>
    </source>
</evidence>
<evidence type="ECO:0000313" key="3">
    <source>
        <dbReference type="Proteomes" id="UP000594468"/>
    </source>
</evidence>
<feature type="transmembrane region" description="Helical" evidence="1">
    <location>
        <begin position="383"/>
        <end position="406"/>
    </location>
</feature>
<dbReference type="KEGG" id="pmet:G4Y79_04520"/>
<keyword evidence="3" id="KW-1185">Reference proteome</keyword>
<dbReference type="AlphaFoldDB" id="A0A7S8EB19"/>
<dbReference type="EMBL" id="CP062983">
    <property type="protein sequence ID" value="QPC83651.1"/>
    <property type="molecule type" value="Genomic_DNA"/>
</dbReference>
<dbReference type="InterPro" id="IPR036852">
    <property type="entry name" value="Peptidase_S8/S53_dom_sf"/>
</dbReference>
<keyword evidence="1" id="KW-0472">Membrane</keyword>
<keyword evidence="1" id="KW-1133">Transmembrane helix</keyword>
<dbReference type="Proteomes" id="UP000594468">
    <property type="component" value="Chromosome"/>
</dbReference>
<name>A0A7S8EB19_9CHLR</name>
<dbReference type="GO" id="GO:0004252">
    <property type="term" value="F:serine-type endopeptidase activity"/>
    <property type="evidence" value="ECO:0007669"/>
    <property type="project" value="InterPro"/>
</dbReference>
<evidence type="ECO:0000313" key="2">
    <source>
        <dbReference type="EMBL" id="QPC83651.1"/>
    </source>
</evidence>
<keyword evidence="1" id="KW-0812">Transmembrane</keyword>
<proteinExistence type="predicted"/>
<dbReference type="RefSeq" id="WP_195171715.1">
    <property type="nucleotide sequence ID" value="NZ_CP062983.1"/>
</dbReference>
<reference evidence="2 3" key="1">
    <citation type="submission" date="2020-02" db="EMBL/GenBank/DDBJ databases">
        <authorList>
            <person name="Zheng R.K."/>
            <person name="Sun C.M."/>
        </authorList>
    </citation>
    <scope>NUCLEOTIDE SEQUENCE [LARGE SCALE GENOMIC DNA]</scope>
    <source>
        <strain evidence="3">rifampicinis</strain>
    </source>
</reference>
<protein>
    <submittedName>
        <fullName evidence="2">Uncharacterized protein</fullName>
    </submittedName>
</protein>